<gene>
    <name evidence="4" type="ORF">CU097_005261</name>
</gene>
<feature type="compositionally biased region" description="Polar residues" evidence="2">
    <location>
        <begin position="13"/>
        <end position="51"/>
    </location>
</feature>
<feature type="region of interest" description="Disordered" evidence="2">
    <location>
        <begin position="108"/>
        <end position="144"/>
    </location>
</feature>
<keyword evidence="3" id="KW-0472">Membrane</keyword>
<keyword evidence="5" id="KW-1185">Reference proteome</keyword>
<evidence type="ECO:0000256" key="1">
    <source>
        <dbReference type="SAM" id="Coils"/>
    </source>
</evidence>
<dbReference type="EMBL" id="PJQL01001983">
    <property type="protein sequence ID" value="RCH85921.1"/>
    <property type="molecule type" value="Genomic_DNA"/>
</dbReference>
<feature type="coiled-coil region" evidence="1">
    <location>
        <begin position="463"/>
        <end position="490"/>
    </location>
</feature>
<dbReference type="Proteomes" id="UP000252139">
    <property type="component" value="Unassembled WGS sequence"/>
</dbReference>
<comment type="caution">
    <text evidence="4">The sequence shown here is derived from an EMBL/GenBank/DDBJ whole genome shotgun (WGS) entry which is preliminary data.</text>
</comment>
<keyword evidence="1" id="KW-0175">Coiled coil</keyword>
<evidence type="ECO:0000313" key="5">
    <source>
        <dbReference type="Proteomes" id="UP000252139"/>
    </source>
</evidence>
<reference evidence="4 5" key="1">
    <citation type="journal article" date="2018" name="G3 (Bethesda)">
        <title>Phylogenetic and Phylogenomic Definition of Rhizopus Species.</title>
        <authorList>
            <person name="Gryganskyi A.P."/>
            <person name="Golan J."/>
            <person name="Dolatabadi S."/>
            <person name="Mondo S."/>
            <person name="Robb S."/>
            <person name="Idnurm A."/>
            <person name="Muszewska A."/>
            <person name="Steczkiewicz K."/>
            <person name="Masonjones S."/>
            <person name="Liao H.L."/>
            <person name="Gajdeczka M.T."/>
            <person name="Anike F."/>
            <person name="Vuek A."/>
            <person name="Anishchenko I.M."/>
            <person name="Voigt K."/>
            <person name="de Hoog G.S."/>
            <person name="Smith M.E."/>
            <person name="Heitman J."/>
            <person name="Vilgalys R."/>
            <person name="Stajich J.E."/>
        </authorList>
    </citation>
    <scope>NUCLEOTIDE SEQUENCE [LARGE SCALE GENOMIC DNA]</scope>
    <source>
        <strain evidence="4 5">CBS 357.93</strain>
    </source>
</reference>
<keyword evidence="3" id="KW-0812">Transmembrane</keyword>
<dbReference type="OrthoDB" id="2290256at2759"/>
<organism evidence="4 5">
    <name type="scientific">Rhizopus azygosporus</name>
    <name type="common">Rhizopus microsporus var. azygosporus</name>
    <dbReference type="NCBI Taxonomy" id="86630"/>
    <lineage>
        <taxon>Eukaryota</taxon>
        <taxon>Fungi</taxon>
        <taxon>Fungi incertae sedis</taxon>
        <taxon>Mucoromycota</taxon>
        <taxon>Mucoromycotina</taxon>
        <taxon>Mucoromycetes</taxon>
        <taxon>Mucorales</taxon>
        <taxon>Mucorineae</taxon>
        <taxon>Rhizopodaceae</taxon>
        <taxon>Rhizopus</taxon>
    </lineage>
</organism>
<sequence length="613" mass="70756">MFRKFSERPTKAHASSSQNVPKESDSLFSLENTSNSRGWLEPTSVQVNPSRSIDRKSKKPKEIVNQQDVLGAVSDEDILKLAQLTAILPEVNKSKRIHNRHRSIESQIRHEYLEDDPSPISPDKITSDLPSIKSDNSNETSNTDLVVLEGDKKRSSWLYKSILKKSKSKGKTEEFDESYHTRHSDSSSISSNHSSEHIPTNIIPNENISRVHTINIASTSSIPHKHDIKNRRHSFDSFHSFTRAEHPPHIHNDSVEIQHPHDKRIDKEKMTIHENDMKKTFIFDYESLPTEVKGLIDKYEQNGDVTRKKNDSDSSEYETMDIKNVITGYVPNEAYNEPREIAIVTASPSDNIEFRKLAQLSTDTENGPLLDLCIFFFGDEADTHQENVNDLLTSVEDQLESLESFQSASRAFLVENEEAMRRLHLSGLTEITDPDDAVEIRDDVFENRHDEILIMFQTLKHELQSFKGSLKETKRLIQRIQHEMDDTRNSMEVYIKDIPESHYSALKKLEVDIELILSKRAKNPWLDTGYAILSYLLTVFAFIVWVLIYILKLGKKMVLFPRRLWLAYSDYVTERNRAVKEASIRSVVGDTTTFTNNEPMYDQRLNHRFNRTE</sequence>
<evidence type="ECO:0000256" key="2">
    <source>
        <dbReference type="SAM" id="MobiDB-lite"/>
    </source>
</evidence>
<feature type="region of interest" description="Disordered" evidence="2">
    <location>
        <begin position="1"/>
        <end position="60"/>
    </location>
</feature>
<accession>A0A367J857</accession>
<name>A0A367J857_RHIAZ</name>
<dbReference type="STRING" id="86630.A0A367J857"/>
<feature type="transmembrane region" description="Helical" evidence="3">
    <location>
        <begin position="529"/>
        <end position="551"/>
    </location>
</feature>
<evidence type="ECO:0000313" key="4">
    <source>
        <dbReference type="EMBL" id="RCH85921.1"/>
    </source>
</evidence>
<feature type="compositionally biased region" description="Polar residues" evidence="2">
    <location>
        <begin position="133"/>
        <end position="144"/>
    </location>
</feature>
<evidence type="ECO:0000256" key="3">
    <source>
        <dbReference type="SAM" id="Phobius"/>
    </source>
</evidence>
<feature type="region of interest" description="Disordered" evidence="2">
    <location>
        <begin position="169"/>
        <end position="201"/>
    </location>
</feature>
<feature type="compositionally biased region" description="Basic and acidic residues" evidence="2">
    <location>
        <begin position="1"/>
        <end position="10"/>
    </location>
</feature>
<proteinExistence type="predicted"/>
<protein>
    <submittedName>
        <fullName evidence="4">Uncharacterized protein</fullName>
    </submittedName>
</protein>
<keyword evidence="3" id="KW-1133">Transmembrane helix</keyword>
<dbReference type="AlphaFoldDB" id="A0A367J857"/>
<feature type="compositionally biased region" description="Basic and acidic residues" evidence="2">
    <location>
        <begin position="170"/>
        <end position="185"/>
    </location>
</feature>